<comment type="caution">
    <text evidence="1">The sequence shown here is derived from an EMBL/GenBank/DDBJ whole genome shotgun (WGS) entry which is preliminary data.</text>
</comment>
<gene>
    <name evidence="1" type="ORF">CLV51_102129</name>
</gene>
<dbReference type="AlphaFoldDB" id="A0A2P8HM39"/>
<sequence length="112" mass="12291">MKLIYPGLAAALCLSSCITDPPTEPITSKEMRYQETFCNNPWGKAQTTTIDTIAAFLAARKINGTHLNLYGKVFDGVTIPNANCDTLTGRLVTFQVFFADTAKARSVGFYNF</sequence>
<dbReference type="Proteomes" id="UP000240971">
    <property type="component" value="Unassembled WGS sequence"/>
</dbReference>
<keyword evidence="2" id="KW-1185">Reference proteome</keyword>
<accession>A0A2P8HM39</accession>
<name>A0A2P8HM39_CHINA</name>
<evidence type="ECO:0000313" key="2">
    <source>
        <dbReference type="Proteomes" id="UP000240971"/>
    </source>
</evidence>
<dbReference type="OrthoDB" id="675887at2"/>
<organism evidence="1 2">
    <name type="scientific">Chitinophaga niastensis</name>
    <dbReference type="NCBI Taxonomy" id="536980"/>
    <lineage>
        <taxon>Bacteria</taxon>
        <taxon>Pseudomonadati</taxon>
        <taxon>Bacteroidota</taxon>
        <taxon>Chitinophagia</taxon>
        <taxon>Chitinophagales</taxon>
        <taxon>Chitinophagaceae</taxon>
        <taxon>Chitinophaga</taxon>
    </lineage>
</organism>
<reference evidence="1 2" key="1">
    <citation type="submission" date="2018-03" db="EMBL/GenBank/DDBJ databases">
        <title>Genomic Encyclopedia of Archaeal and Bacterial Type Strains, Phase II (KMG-II): from individual species to whole genera.</title>
        <authorList>
            <person name="Goeker M."/>
        </authorList>
    </citation>
    <scope>NUCLEOTIDE SEQUENCE [LARGE SCALE GENOMIC DNA]</scope>
    <source>
        <strain evidence="1 2">DSM 24859</strain>
    </source>
</reference>
<protein>
    <submittedName>
        <fullName evidence="1">Uncharacterized protein</fullName>
    </submittedName>
</protein>
<dbReference type="RefSeq" id="WP_106527755.1">
    <property type="nucleotide sequence ID" value="NZ_PYAW01000002.1"/>
</dbReference>
<proteinExistence type="predicted"/>
<evidence type="ECO:0000313" key="1">
    <source>
        <dbReference type="EMBL" id="PSL47284.1"/>
    </source>
</evidence>
<dbReference type="EMBL" id="PYAW01000002">
    <property type="protein sequence ID" value="PSL47284.1"/>
    <property type="molecule type" value="Genomic_DNA"/>
</dbReference>